<organism evidence="1 2">
    <name type="scientific">Anthostomella pinea</name>
    <dbReference type="NCBI Taxonomy" id="933095"/>
    <lineage>
        <taxon>Eukaryota</taxon>
        <taxon>Fungi</taxon>
        <taxon>Dikarya</taxon>
        <taxon>Ascomycota</taxon>
        <taxon>Pezizomycotina</taxon>
        <taxon>Sordariomycetes</taxon>
        <taxon>Xylariomycetidae</taxon>
        <taxon>Xylariales</taxon>
        <taxon>Xylariaceae</taxon>
        <taxon>Anthostomella</taxon>
    </lineage>
</organism>
<dbReference type="AlphaFoldDB" id="A0AAI8VRG5"/>
<gene>
    <name evidence="1" type="ORF">KHLLAP_LOCUS10188</name>
</gene>
<accession>A0AAI8VRG5</accession>
<evidence type="ECO:0000313" key="2">
    <source>
        <dbReference type="Proteomes" id="UP001295740"/>
    </source>
</evidence>
<protein>
    <submittedName>
        <fullName evidence="1">Uu.00g056200.m01.CDS01</fullName>
    </submittedName>
</protein>
<keyword evidence="2" id="KW-1185">Reference proteome</keyword>
<dbReference type="EMBL" id="CAUWAG010000013">
    <property type="protein sequence ID" value="CAJ2509720.1"/>
    <property type="molecule type" value="Genomic_DNA"/>
</dbReference>
<sequence>MPEGGEVPNHCKDCVWKEKIQPKLKYALNDRCPQCTQRGKAGVPQNPIGHDLHRTRHLEYNLDKALTEIMSLVQPEFITRETESSLEKTMADDECRQVNRSLLRVTILTGLENTIWRRAEKDNISEEQSKRHKAGVQSVEELLKQWLMPMDFRNTARRMW</sequence>
<name>A0AAI8VRG5_9PEZI</name>
<comment type="caution">
    <text evidence="1">The sequence shown here is derived from an EMBL/GenBank/DDBJ whole genome shotgun (WGS) entry which is preliminary data.</text>
</comment>
<dbReference type="Proteomes" id="UP001295740">
    <property type="component" value="Unassembled WGS sequence"/>
</dbReference>
<proteinExistence type="predicted"/>
<evidence type="ECO:0000313" key="1">
    <source>
        <dbReference type="EMBL" id="CAJ2509720.1"/>
    </source>
</evidence>
<reference evidence="1" key="1">
    <citation type="submission" date="2023-10" db="EMBL/GenBank/DDBJ databases">
        <authorList>
            <person name="Hackl T."/>
        </authorList>
    </citation>
    <scope>NUCLEOTIDE SEQUENCE</scope>
</reference>